<dbReference type="Gene3D" id="2.120.10.80">
    <property type="entry name" value="Kelch-type beta propeller"/>
    <property type="match status" value="2"/>
</dbReference>
<dbReference type="AlphaFoldDB" id="A0AA35WWZ1"/>
<feature type="region of interest" description="Disordered" evidence="1">
    <location>
        <begin position="1"/>
        <end position="51"/>
    </location>
</feature>
<dbReference type="SUPFAM" id="SSF117281">
    <property type="entry name" value="Kelch motif"/>
    <property type="match status" value="1"/>
</dbReference>
<sequence>MRRRRWRRARRTLALSQRTIRTETASPPSCGDEGFKGSCLTTKGKKNKRQETPMICTRATTESSSGVTTSTVASQTGLITQCVRSETRTGPPTSTRWVVTMPTRTRGRCCRPTPKAVRSSRVLLSTYTALTSRIKYGRSVRLLLSTSTLTPHPYQRASVPGCRYGHTVCQYKGKLYMYGGRNDEDGSFSDVDCYDTALNVWVKLHTSGNGPSSRDGHACSLLDNEMIVHGGFASKAIKFSGDMYAFNMDHHTWRKFPKRGERVPERDFHSATVVGDKVVVFGGRSDVFAPFFTANDIYPHEVFYYNLEISQWFKAPKKGPYRPDGRRSLVSVAVGDSVLYFGGYNATKKTHYGDLFMLNTITWECMEMRAFGDAPPPRRRVGCARIGTDVMICGGTSPKTVEKDGKRLDVLFDHSDMFILHLIPTLEQLCIIALIKAHAQLYLLPFHLQQRIADLLCQPVKTKTRLTAKPEIPVKPETPAKPETPVKPETPAKPETPET</sequence>
<dbReference type="Pfam" id="PF24681">
    <property type="entry name" value="Kelch_KLHDC2_KLHL20_DRC7"/>
    <property type="match status" value="1"/>
</dbReference>
<dbReference type="InterPro" id="IPR015915">
    <property type="entry name" value="Kelch-typ_b-propeller"/>
</dbReference>
<reference evidence="2" key="1">
    <citation type="submission" date="2023-03" db="EMBL/GenBank/DDBJ databases">
        <authorList>
            <person name="Steffen K."/>
            <person name="Cardenas P."/>
        </authorList>
    </citation>
    <scope>NUCLEOTIDE SEQUENCE</scope>
</reference>
<dbReference type="InterPro" id="IPR052637">
    <property type="entry name" value="KLHDC3-like"/>
</dbReference>
<comment type="caution">
    <text evidence="2">The sequence shown here is derived from an EMBL/GenBank/DDBJ whole genome shotgun (WGS) entry which is preliminary data.</text>
</comment>
<feature type="compositionally biased region" description="Basic residues" evidence="1">
    <location>
        <begin position="1"/>
        <end position="11"/>
    </location>
</feature>
<name>A0AA35WWZ1_GEOBA</name>
<evidence type="ECO:0000313" key="3">
    <source>
        <dbReference type="Proteomes" id="UP001174909"/>
    </source>
</evidence>
<proteinExistence type="predicted"/>
<keyword evidence="3" id="KW-1185">Reference proteome</keyword>
<dbReference type="GO" id="GO:0003682">
    <property type="term" value="F:chromatin binding"/>
    <property type="evidence" value="ECO:0007669"/>
    <property type="project" value="InterPro"/>
</dbReference>
<feature type="region of interest" description="Disordered" evidence="1">
    <location>
        <begin position="467"/>
        <end position="499"/>
    </location>
</feature>
<dbReference type="EMBL" id="CASHTH010002427">
    <property type="protein sequence ID" value="CAI8029667.1"/>
    <property type="molecule type" value="Genomic_DNA"/>
</dbReference>
<dbReference type="PANTHER" id="PTHR46461">
    <property type="entry name" value="KELCH DOMAIN-CONTAINING PROTEIN 3"/>
    <property type="match status" value="1"/>
</dbReference>
<organism evidence="2 3">
    <name type="scientific">Geodia barretti</name>
    <name type="common">Barrett's horny sponge</name>
    <dbReference type="NCBI Taxonomy" id="519541"/>
    <lineage>
        <taxon>Eukaryota</taxon>
        <taxon>Metazoa</taxon>
        <taxon>Porifera</taxon>
        <taxon>Demospongiae</taxon>
        <taxon>Heteroscleromorpha</taxon>
        <taxon>Tetractinellida</taxon>
        <taxon>Astrophorina</taxon>
        <taxon>Geodiidae</taxon>
        <taxon>Geodia</taxon>
    </lineage>
</organism>
<evidence type="ECO:0000256" key="1">
    <source>
        <dbReference type="SAM" id="MobiDB-lite"/>
    </source>
</evidence>
<dbReference type="Proteomes" id="UP001174909">
    <property type="component" value="Unassembled WGS sequence"/>
</dbReference>
<accession>A0AA35WWZ1</accession>
<dbReference type="PANTHER" id="PTHR46461:SF1">
    <property type="entry name" value="KELCH DOMAIN-CONTAINING PROTEIN 3"/>
    <property type="match status" value="1"/>
</dbReference>
<evidence type="ECO:0000313" key="2">
    <source>
        <dbReference type="EMBL" id="CAI8029667.1"/>
    </source>
</evidence>
<dbReference type="GO" id="GO:0005737">
    <property type="term" value="C:cytoplasm"/>
    <property type="evidence" value="ECO:0007669"/>
    <property type="project" value="TreeGrafter"/>
</dbReference>
<gene>
    <name evidence="2" type="ORF">GBAR_LOCUS16833</name>
</gene>
<feature type="compositionally biased region" description="Basic and acidic residues" evidence="1">
    <location>
        <begin position="472"/>
        <end position="499"/>
    </location>
</feature>
<feature type="compositionally biased region" description="Polar residues" evidence="1">
    <location>
        <begin position="14"/>
        <end position="27"/>
    </location>
</feature>
<protein>
    <submittedName>
        <fullName evidence="2">Kelch domain-containing protein 3</fullName>
    </submittedName>
</protein>